<proteinExistence type="predicted"/>
<name>A0A2A9NYG1_9AGAR</name>
<evidence type="ECO:0008006" key="3">
    <source>
        <dbReference type="Google" id="ProtNLM"/>
    </source>
</evidence>
<accession>A0A2A9NYG1</accession>
<dbReference type="AlphaFoldDB" id="A0A2A9NYG1"/>
<dbReference type="OrthoDB" id="10006285at2759"/>
<evidence type="ECO:0000313" key="2">
    <source>
        <dbReference type="Proteomes" id="UP000242287"/>
    </source>
</evidence>
<dbReference type="STRING" id="703135.A0A2A9NYG1"/>
<dbReference type="InterPro" id="IPR015943">
    <property type="entry name" value="WD40/YVTN_repeat-like_dom_sf"/>
</dbReference>
<dbReference type="EMBL" id="KZ301976">
    <property type="protein sequence ID" value="PFH53006.1"/>
    <property type="molecule type" value="Genomic_DNA"/>
</dbReference>
<dbReference type="Proteomes" id="UP000242287">
    <property type="component" value="Unassembled WGS sequence"/>
</dbReference>
<evidence type="ECO:0000313" key="1">
    <source>
        <dbReference type="EMBL" id="PFH53006.1"/>
    </source>
</evidence>
<organism evidence="1 2">
    <name type="scientific">Amanita thiersii Skay4041</name>
    <dbReference type="NCBI Taxonomy" id="703135"/>
    <lineage>
        <taxon>Eukaryota</taxon>
        <taxon>Fungi</taxon>
        <taxon>Dikarya</taxon>
        <taxon>Basidiomycota</taxon>
        <taxon>Agaricomycotina</taxon>
        <taxon>Agaricomycetes</taxon>
        <taxon>Agaricomycetidae</taxon>
        <taxon>Agaricales</taxon>
        <taxon>Pluteineae</taxon>
        <taxon>Amanitaceae</taxon>
        <taxon>Amanita</taxon>
    </lineage>
</organism>
<dbReference type="Gene3D" id="2.130.10.10">
    <property type="entry name" value="YVTN repeat-like/Quinoprotein amine dehydrogenase"/>
    <property type="match status" value="2"/>
</dbReference>
<reference evidence="1 2" key="1">
    <citation type="submission" date="2014-02" db="EMBL/GenBank/DDBJ databases">
        <title>Transposable element dynamics among asymbiotic and ectomycorrhizal Amanita fungi.</title>
        <authorList>
            <consortium name="DOE Joint Genome Institute"/>
            <person name="Hess J."/>
            <person name="Skrede I."/>
            <person name="Wolfe B."/>
            <person name="LaButti K."/>
            <person name="Ohm R.A."/>
            <person name="Grigoriev I.V."/>
            <person name="Pringle A."/>
        </authorList>
    </citation>
    <scope>NUCLEOTIDE SEQUENCE [LARGE SCALE GENOMIC DNA]</scope>
    <source>
        <strain evidence="1 2">SKay4041</strain>
    </source>
</reference>
<protein>
    <recommendedName>
        <fullName evidence="3">SMP-30/Gluconolactonase/LRE-like region domain-containing protein</fullName>
    </recommendedName>
</protein>
<gene>
    <name evidence="1" type="ORF">AMATHDRAFT_138599</name>
</gene>
<keyword evidence="2" id="KW-1185">Reference proteome</keyword>
<dbReference type="SUPFAM" id="SSF75011">
    <property type="entry name" value="3-carboxy-cis,cis-mucoante lactonizing enzyme"/>
    <property type="match status" value="1"/>
</dbReference>
<sequence length="381" mass="41170">MTNHPDGNHIIAMSIKGDGRLAFGRAVSTGGTGNRGMGSPVGDPLFSQASIQVSTVSNLLVNANSGSNSISLFEIDPSDPTRLTQIGKAVDSRGDFPVTTGFNDKGDQVCILNSGTRNGLLCYEVDRQIGLVPINETFRPFNILQTTPATGAQNTAGQVRFSRDGTKLFATVKGDASLNRRGHLSIWNITSRNPLRISEDHETIETELIGLRPFGLTFIEGKNAIVSADPINGFDIWDLDEMKSYATHVDNQISNCWTAFSPKTGNYYLMDADKSVISEFHIDDNLNGTIVKQYPKEEGSFLADPDIASFNNKDFLYTLSGGKLTILVSELRGPLDAVQIQAFDLVGAACKAKIPIGELLSDIIGPRSDDCAFQTNTLCKA</sequence>